<sequence>MGLQNQLNDVSSESIPLLLIALIANCVACLRSFLFSVFHSVGLHRLDQAHVMDDGLLGSIGSGFAGLIVLAEQRKLNRVFSYKYCCGGDSNTNDKGGSDCVVCLCTLRHGDQVRRLDCCHVFHKECFDGWLDHLNFNCPLCRWPLVSDERVEETRRRVGADVVDWLSLR</sequence>
<feature type="transmembrane region" description="Helical" evidence="2">
    <location>
        <begin position="55"/>
        <end position="71"/>
    </location>
</feature>
<keyword evidence="2" id="KW-1133">Transmembrane helix</keyword>
<evidence type="ECO:0000313" key="4">
    <source>
        <dbReference type="EMBL" id="PNT16043.1"/>
    </source>
</evidence>
<feature type="transmembrane region" description="Helical" evidence="2">
    <location>
        <begin position="15"/>
        <end position="35"/>
    </location>
</feature>
<keyword evidence="2" id="KW-0472">Membrane</keyword>
<gene>
    <name evidence="4" type="ORF">POPTR_010G118000</name>
</gene>
<dbReference type="InterPro" id="IPR044249">
    <property type="entry name" value="XERICO-like"/>
</dbReference>
<reference evidence="4 5" key="1">
    <citation type="journal article" date="2006" name="Science">
        <title>The genome of black cottonwood, Populus trichocarpa (Torr. &amp; Gray).</title>
        <authorList>
            <person name="Tuskan G.A."/>
            <person name="Difazio S."/>
            <person name="Jansson S."/>
            <person name="Bohlmann J."/>
            <person name="Grigoriev I."/>
            <person name="Hellsten U."/>
            <person name="Putnam N."/>
            <person name="Ralph S."/>
            <person name="Rombauts S."/>
            <person name="Salamov A."/>
            <person name="Schein J."/>
            <person name="Sterck L."/>
            <person name="Aerts A."/>
            <person name="Bhalerao R.R."/>
            <person name="Bhalerao R.P."/>
            <person name="Blaudez D."/>
            <person name="Boerjan W."/>
            <person name="Brun A."/>
            <person name="Brunner A."/>
            <person name="Busov V."/>
            <person name="Campbell M."/>
            <person name="Carlson J."/>
            <person name="Chalot M."/>
            <person name="Chapman J."/>
            <person name="Chen G.L."/>
            <person name="Cooper D."/>
            <person name="Coutinho P.M."/>
            <person name="Couturier J."/>
            <person name="Covert S."/>
            <person name="Cronk Q."/>
            <person name="Cunningham R."/>
            <person name="Davis J."/>
            <person name="Degroeve S."/>
            <person name="Dejardin A."/>
            <person name="Depamphilis C."/>
            <person name="Detter J."/>
            <person name="Dirks B."/>
            <person name="Dubchak I."/>
            <person name="Duplessis S."/>
            <person name="Ehlting J."/>
            <person name="Ellis B."/>
            <person name="Gendler K."/>
            <person name="Goodstein D."/>
            <person name="Gribskov M."/>
            <person name="Grimwood J."/>
            <person name="Groover A."/>
            <person name="Gunter L."/>
            <person name="Hamberger B."/>
            <person name="Heinze B."/>
            <person name="Helariutta Y."/>
            <person name="Henrissat B."/>
            <person name="Holligan D."/>
            <person name="Holt R."/>
            <person name="Huang W."/>
            <person name="Islam-Faridi N."/>
            <person name="Jones S."/>
            <person name="Jones-Rhoades M."/>
            <person name="Jorgensen R."/>
            <person name="Joshi C."/>
            <person name="Kangasjarvi J."/>
            <person name="Karlsson J."/>
            <person name="Kelleher C."/>
            <person name="Kirkpatrick R."/>
            <person name="Kirst M."/>
            <person name="Kohler A."/>
            <person name="Kalluri U."/>
            <person name="Larimer F."/>
            <person name="Leebens-Mack J."/>
            <person name="Leple J.C."/>
            <person name="Locascio P."/>
            <person name="Lou Y."/>
            <person name="Lucas S."/>
            <person name="Martin F."/>
            <person name="Montanini B."/>
            <person name="Napoli C."/>
            <person name="Nelson D.R."/>
            <person name="Nelson C."/>
            <person name="Nieminen K."/>
            <person name="Nilsson O."/>
            <person name="Pereda V."/>
            <person name="Peter G."/>
            <person name="Philippe R."/>
            <person name="Pilate G."/>
            <person name="Poliakov A."/>
            <person name="Razumovskaya J."/>
            <person name="Richardson P."/>
            <person name="Rinaldi C."/>
            <person name="Ritland K."/>
            <person name="Rouze P."/>
            <person name="Ryaboy D."/>
            <person name="Schmutz J."/>
            <person name="Schrader J."/>
            <person name="Segerman B."/>
            <person name="Shin H."/>
            <person name="Siddiqui A."/>
            <person name="Sterky F."/>
            <person name="Terry A."/>
            <person name="Tsai C.J."/>
            <person name="Uberbacher E."/>
            <person name="Unneberg P."/>
            <person name="Vahala J."/>
            <person name="Wall K."/>
            <person name="Wessler S."/>
            <person name="Yang G."/>
            <person name="Yin T."/>
            <person name="Douglas C."/>
            <person name="Marra M."/>
            <person name="Sandberg G."/>
            <person name="Van de Peer Y."/>
            <person name="Rokhsar D."/>
        </authorList>
    </citation>
    <scope>NUCLEOTIDE SEQUENCE [LARGE SCALE GENOMIC DNA]</scope>
    <source>
        <strain evidence="5">cv. Nisqually</strain>
    </source>
</reference>
<dbReference type="Gene3D" id="3.30.40.10">
    <property type="entry name" value="Zinc/RING finger domain, C3HC4 (zinc finger)"/>
    <property type="match status" value="1"/>
</dbReference>
<dbReference type="PANTHER" id="PTHR47258:SF1">
    <property type="entry name" value="E3 UBIQUITIN-PROTEIN LIGASE XERICO-RELATED"/>
    <property type="match status" value="1"/>
</dbReference>
<evidence type="ECO:0000259" key="3">
    <source>
        <dbReference type="PROSITE" id="PS50089"/>
    </source>
</evidence>
<proteinExistence type="predicted"/>
<feature type="domain" description="RING-type" evidence="3">
    <location>
        <begin position="100"/>
        <end position="142"/>
    </location>
</feature>
<dbReference type="GO" id="GO:0061630">
    <property type="term" value="F:ubiquitin protein ligase activity"/>
    <property type="evidence" value="ECO:0000318"/>
    <property type="project" value="GO_Central"/>
</dbReference>
<dbReference type="InParanoid" id="A0A2K1YSN9"/>
<evidence type="ECO:0000313" key="5">
    <source>
        <dbReference type="Proteomes" id="UP000006729"/>
    </source>
</evidence>
<dbReference type="OrthoDB" id="8062037at2759"/>
<dbReference type="InterPro" id="IPR013083">
    <property type="entry name" value="Znf_RING/FYVE/PHD"/>
</dbReference>
<dbReference type="PANTHER" id="PTHR47258">
    <property type="match status" value="1"/>
</dbReference>
<dbReference type="GO" id="GO:0008270">
    <property type="term" value="F:zinc ion binding"/>
    <property type="evidence" value="ECO:0007669"/>
    <property type="project" value="UniProtKB-KW"/>
</dbReference>
<dbReference type="EMBL" id="CM009299">
    <property type="protein sequence ID" value="PNT16043.1"/>
    <property type="molecule type" value="Genomic_DNA"/>
</dbReference>
<dbReference type="Gramene" id="Potri.010G118000.1.v4.1">
    <property type="protein sequence ID" value="Potri.010G118000.1.v4.1"/>
    <property type="gene ID" value="Potri.010G118000.v4.1"/>
</dbReference>
<keyword evidence="1" id="KW-0862">Zinc</keyword>
<dbReference type="Proteomes" id="UP000006729">
    <property type="component" value="Chromosome 10"/>
</dbReference>
<dbReference type="OMA" id="TIMHGID"/>
<keyword evidence="5" id="KW-1185">Reference proteome</keyword>
<dbReference type="Pfam" id="PF13639">
    <property type="entry name" value="zf-RING_2"/>
    <property type="match status" value="1"/>
</dbReference>
<keyword evidence="2" id="KW-0812">Transmembrane</keyword>
<dbReference type="STRING" id="3694.A0A2K1YSN9"/>
<dbReference type="FunCoup" id="A0A2K1YSN9">
    <property type="interactions" value="93"/>
</dbReference>
<dbReference type="GO" id="GO:0016567">
    <property type="term" value="P:protein ubiquitination"/>
    <property type="evidence" value="ECO:0000318"/>
    <property type="project" value="GO_Central"/>
</dbReference>
<organism evidence="4 5">
    <name type="scientific">Populus trichocarpa</name>
    <name type="common">Western balsam poplar</name>
    <name type="synonym">Populus balsamifera subsp. trichocarpa</name>
    <dbReference type="NCBI Taxonomy" id="3694"/>
    <lineage>
        <taxon>Eukaryota</taxon>
        <taxon>Viridiplantae</taxon>
        <taxon>Streptophyta</taxon>
        <taxon>Embryophyta</taxon>
        <taxon>Tracheophyta</taxon>
        <taxon>Spermatophyta</taxon>
        <taxon>Magnoliopsida</taxon>
        <taxon>eudicotyledons</taxon>
        <taxon>Gunneridae</taxon>
        <taxon>Pentapetalae</taxon>
        <taxon>rosids</taxon>
        <taxon>fabids</taxon>
        <taxon>Malpighiales</taxon>
        <taxon>Salicaceae</taxon>
        <taxon>Saliceae</taxon>
        <taxon>Populus</taxon>
    </lineage>
</organism>
<evidence type="ECO:0000256" key="1">
    <source>
        <dbReference type="PROSITE-ProRule" id="PRU00175"/>
    </source>
</evidence>
<keyword evidence="1" id="KW-0479">Metal-binding</keyword>
<dbReference type="SMART" id="SM00184">
    <property type="entry name" value="RING"/>
    <property type="match status" value="1"/>
</dbReference>
<name>A0A2K1YSN9_POPTR</name>
<dbReference type="InterPro" id="IPR001841">
    <property type="entry name" value="Znf_RING"/>
</dbReference>
<dbReference type="ExpressionAtlas" id="A0A2K1YSN9">
    <property type="expression patterns" value="baseline and differential"/>
</dbReference>
<evidence type="ECO:0000256" key="2">
    <source>
        <dbReference type="SAM" id="Phobius"/>
    </source>
</evidence>
<dbReference type="AlphaFoldDB" id="A0A2K1YSN9"/>
<protein>
    <recommendedName>
        <fullName evidence="3">RING-type domain-containing protein</fullName>
    </recommendedName>
</protein>
<dbReference type="SUPFAM" id="SSF57850">
    <property type="entry name" value="RING/U-box"/>
    <property type="match status" value="1"/>
</dbReference>
<dbReference type="PROSITE" id="PS50089">
    <property type="entry name" value="ZF_RING_2"/>
    <property type="match status" value="1"/>
</dbReference>
<accession>A0A2K1YSN9</accession>
<keyword evidence="1" id="KW-0863">Zinc-finger</keyword>